<evidence type="ECO:0000313" key="7">
    <source>
        <dbReference type="Proteomes" id="UP001285636"/>
    </source>
</evidence>
<evidence type="ECO:0000256" key="4">
    <source>
        <dbReference type="ARBA" id="ARBA00023163"/>
    </source>
</evidence>
<evidence type="ECO:0000259" key="5">
    <source>
        <dbReference type="PROSITE" id="PS50931"/>
    </source>
</evidence>
<evidence type="ECO:0000313" key="6">
    <source>
        <dbReference type="EMBL" id="MDV2888396.1"/>
    </source>
</evidence>
<keyword evidence="4" id="KW-0804">Transcription</keyword>
<dbReference type="AlphaFoldDB" id="A0AAJ2NTJ7"/>
<dbReference type="InterPro" id="IPR036388">
    <property type="entry name" value="WH-like_DNA-bd_sf"/>
</dbReference>
<evidence type="ECO:0000256" key="2">
    <source>
        <dbReference type="ARBA" id="ARBA00023015"/>
    </source>
</evidence>
<name>A0AAJ2NTJ7_ALKPS</name>
<keyword evidence="3" id="KW-0238">DNA-binding</keyword>
<dbReference type="GO" id="GO:0000976">
    <property type="term" value="F:transcription cis-regulatory region binding"/>
    <property type="evidence" value="ECO:0007669"/>
    <property type="project" value="TreeGrafter"/>
</dbReference>
<dbReference type="PANTHER" id="PTHR30126">
    <property type="entry name" value="HTH-TYPE TRANSCRIPTIONAL REGULATOR"/>
    <property type="match status" value="1"/>
</dbReference>
<dbReference type="PROSITE" id="PS50931">
    <property type="entry name" value="HTH_LYSR"/>
    <property type="match status" value="1"/>
</dbReference>
<dbReference type="Pfam" id="PF00126">
    <property type="entry name" value="HTH_1"/>
    <property type="match status" value="1"/>
</dbReference>
<comment type="caution">
    <text evidence="6">The sequence shown here is derived from an EMBL/GenBank/DDBJ whole genome shotgun (WGS) entry which is preliminary data.</text>
</comment>
<dbReference type="Gene3D" id="1.10.10.10">
    <property type="entry name" value="Winged helix-like DNA-binding domain superfamily/Winged helix DNA-binding domain"/>
    <property type="match status" value="1"/>
</dbReference>
<feature type="non-terminal residue" evidence="6">
    <location>
        <position position="1"/>
    </location>
</feature>
<feature type="domain" description="HTH lysR-type" evidence="5">
    <location>
        <begin position="1"/>
        <end position="31"/>
    </location>
</feature>
<dbReference type="Proteomes" id="UP001285636">
    <property type="component" value="Unassembled WGS sequence"/>
</dbReference>
<gene>
    <name evidence="6" type="ORF">RYX45_24860</name>
</gene>
<keyword evidence="2" id="KW-0805">Transcription regulation</keyword>
<sequence>SHSAISQSLSSLESELGLIIFKRSHSGTICTEEGKKVLALAYDIINKVNELKELGYKASMLKGTLKIAASSIFFTTLLP</sequence>
<comment type="similarity">
    <text evidence="1">Belongs to the LysR transcriptional regulatory family.</text>
</comment>
<proteinExistence type="inferred from homology"/>
<dbReference type="InterPro" id="IPR000847">
    <property type="entry name" value="LysR_HTH_N"/>
</dbReference>
<accession>A0AAJ2NTJ7</accession>
<dbReference type="GO" id="GO:0003700">
    <property type="term" value="F:DNA-binding transcription factor activity"/>
    <property type="evidence" value="ECO:0007669"/>
    <property type="project" value="InterPro"/>
</dbReference>
<organism evidence="6 7">
    <name type="scientific">Alkalihalophilus pseudofirmus</name>
    <name type="common">Bacillus pseudofirmus</name>
    <dbReference type="NCBI Taxonomy" id="79885"/>
    <lineage>
        <taxon>Bacteria</taxon>
        <taxon>Bacillati</taxon>
        <taxon>Bacillota</taxon>
        <taxon>Bacilli</taxon>
        <taxon>Bacillales</taxon>
        <taxon>Bacillaceae</taxon>
        <taxon>Alkalihalophilus</taxon>
    </lineage>
</organism>
<reference evidence="6" key="1">
    <citation type="submission" date="2023-10" db="EMBL/GenBank/DDBJ databases">
        <title>Screening of Alkalihalophilus pseudofirmusBZ-TG-HK211 and Its Alleviation of Salt Stress on Rapeseed Growth.</title>
        <authorList>
            <person name="Zhao B."/>
            <person name="Guo T."/>
        </authorList>
    </citation>
    <scope>NUCLEOTIDE SEQUENCE</scope>
    <source>
        <strain evidence="6">BZ-TG-HK211</strain>
    </source>
</reference>
<evidence type="ECO:0000256" key="3">
    <source>
        <dbReference type="ARBA" id="ARBA00023125"/>
    </source>
</evidence>
<dbReference type="InterPro" id="IPR036390">
    <property type="entry name" value="WH_DNA-bd_sf"/>
</dbReference>
<protein>
    <submittedName>
        <fullName evidence="6">LysR family transcriptional regulator</fullName>
    </submittedName>
</protein>
<feature type="non-terminal residue" evidence="6">
    <location>
        <position position="79"/>
    </location>
</feature>
<dbReference type="EMBL" id="JAWJAY010001397">
    <property type="protein sequence ID" value="MDV2888396.1"/>
    <property type="molecule type" value="Genomic_DNA"/>
</dbReference>
<dbReference type="PANTHER" id="PTHR30126:SF40">
    <property type="entry name" value="HTH-TYPE TRANSCRIPTIONAL REGULATOR GLTR"/>
    <property type="match status" value="1"/>
</dbReference>
<evidence type="ECO:0000256" key="1">
    <source>
        <dbReference type="ARBA" id="ARBA00009437"/>
    </source>
</evidence>
<dbReference type="SUPFAM" id="SSF46785">
    <property type="entry name" value="Winged helix' DNA-binding domain"/>
    <property type="match status" value="1"/>
</dbReference>